<evidence type="ECO:0000256" key="2">
    <source>
        <dbReference type="ARBA" id="ARBA00022801"/>
    </source>
</evidence>
<dbReference type="SUPFAM" id="SSF50494">
    <property type="entry name" value="Trypsin-like serine proteases"/>
    <property type="match status" value="1"/>
</dbReference>
<feature type="domain" description="PDZ" evidence="3">
    <location>
        <begin position="216"/>
        <end position="290"/>
    </location>
</feature>
<dbReference type="Proteomes" id="UP000321062">
    <property type="component" value="Chromosome"/>
</dbReference>
<sequence>MGASCRDHTCLDGQLSLGAGRGHFRAVSKGIAMSALIDLSSQSADLVAATATRVLALRGPASRPQSAILWSPGLIVTAQDTLEDRTDFEALLPDGKLVSATLVGRDATTDIALLKAETGEGEAWRSAETPRPGALAFLVGRGDHSPLPAMALVSEVGPAWRSMRGGDIDARVALALRHSRRLEGGAAVAADGGLIGMAVTGPRGRTLVIPAATIARVVAVLSDKGYIPHGYLGVSLHPTGQGDGAVIVGVEPEGPAEAAGFLIGDIVTTWNGEPIASVRDVSTRLAQTAIGSTAKIGIQRGGNALDIDARIGERPRR</sequence>
<reference evidence="4 5" key="1">
    <citation type="journal article" date="2015" name="Int. J. Syst. Evol. Microbiol.">
        <title>Youhaiella tibetensis gen. nov., sp. nov., isolated from subsurface sediment.</title>
        <authorList>
            <person name="Wang Y.X."/>
            <person name="Huang F.Q."/>
            <person name="Nogi Y."/>
            <person name="Pang S.J."/>
            <person name="Wang P.K."/>
            <person name="Lv J."/>
        </authorList>
    </citation>
    <scope>NUCLEOTIDE SEQUENCE [LARGE SCALE GENOMIC DNA]</scope>
    <source>
        <strain evidence="5">fig4</strain>
    </source>
</reference>
<dbReference type="PANTHER" id="PTHR43343">
    <property type="entry name" value="PEPTIDASE S12"/>
    <property type="match status" value="1"/>
</dbReference>
<dbReference type="Pfam" id="PF13180">
    <property type="entry name" value="PDZ_2"/>
    <property type="match status" value="1"/>
</dbReference>
<dbReference type="Pfam" id="PF13365">
    <property type="entry name" value="Trypsin_2"/>
    <property type="match status" value="1"/>
</dbReference>
<accession>A0A5B9DQ02</accession>
<dbReference type="InterPro" id="IPR009003">
    <property type="entry name" value="Peptidase_S1_PA"/>
</dbReference>
<keyword evidence="1 4" id="KW-0645">Protease</keyword>
<dbReference type="GO" id="GO:0006508">
    <property type="term" value="P:proteolysis"/>
    <property type="evidence" value="ECO:0007669"/>
    <property type="project" value="UniProtKB-KW"/>
</dbReference>
<organism evidence="4 5">
    <name type="scientific">Paradevosia tibetensis</name>
    <dbReference type="NCBI Taxonomy" id="1447062"/>
    <lineage>
        <taxon>Bacteria</taxon>
        <taxon>Pseudomonadati</taxon>
        <taxon>Pseudomonadota</taxon>
        <taxon>Alphaproteobacteria</taxon>
        <taxon>Hyphomicrobiales</taxon>
        <taxon>Devosiaceae</taxon>
        <taxon>Paradevosia</taxon>
    </lineage>
</organism>
<proteinExistence type="predicted"/>
<dbReference type="SMART" id="SM00228">
    <property type="entry name" value="PDZ"/>
    <property type="match status" value="1"/>
</dbReference>
<keyword evidence="5" id="KW-1185">Reference proteome</keyword>
<dbReference type="OrthoDB" id="9792183at2"/>
<dbReference type="PRINTS" id="PR00834">
    <property type="entry name" value="PROTEASES2C"/>
</dbReference>
<name>A0A5B9DQ02_9HYPH</name>
<dbReference type="EMBL" id="CP041690">
    <property type="protein sequence ID" value="QEE21491.1"/>
    <property type="molecule type" value="Genomic_DNA"/>
</dbReference>
<protein>
    <submittedName>
        <fullName evidence="4">Serine protease</fullName>
    </submittedName>
</protein>
<evidence type="ECO:0000313" key="4">
    <source>
        <dbReference type="EMBL" id="QEE21491.1"/>
    </source>
</evidence>
<dbReference type="AlphaFoldDB" id="A0A5B9DQ02"/>
<dbReference type="PANTHER" id="PTHR43343:SF3">
    <property type="entry name" value="PROTEASE DO-LIKE 8, CHLOROPLASTIC"/>
    <property type="match status" value="1"/>
</dbReference>
<dbReference type="Gene3D" id="2.30.42.10">
    <property type="match status" value="1"/>
</dbReference>
<dbReference type="PROSITE" id="PS50106">
    <property type="entry name" value="PDZ"/>
    <property type="match status" value="1"/>
</dbReference>
<dbReference type="InterPro" id="IPR051201">
    <property type="entry name" value="Chloro_Bact_Ser_Proteases"/>
</dbReference>
<keyword evidence="2" id="KW-0378">Hydrolase</keyword>
<evidence type="ECO:0000313" key="5">
    <source>
        <dbReference type="Proteomes" id="UP000321062"/>
    </source>
</evidence>
<dbReference type="InterPro" id="IPR036034">
    <property type="entry name" value="PDZ_sf"/>
</dbReference>
<evidence type="ECO:0000256" key="1">
    <source>
        <dbReference type="ARBA" id="ARBA00022670"/>
    </source>
</evidence>
<dbReference type="Gene3D" id="2.40.10.120">
    <property type="match status" value="1"/>
</dbReference>
<dbReference type="SUPFAM" id="SSF50156">
    <property type="entry name" value="PDZ domain-like"/>
    <property type="match status" value="1"/>
</dbReference>
<dbReference type="GO" id="GO:0004252">
    <property type="term" value="F:serine-type endopeptidase activity"/>
    <property type="evidence" value="ECO:0007669"/>
    <property type="project" value="InterPro"/>
</dbReference>
<gene>
    <name evidence="4" type="ORF">FNA67_15425</name>
</gene>
<dbReference type="KEGG" id="yti:FNA67_15425"/>
<evidence type="ECO:0000259" key="3">
    <source>
        <dbReference type="PROSITE" id="PS50106"/>
    </source>
</evidence>
<dbReference type="InterPro" id="IPR001478">
    <property type="entry name" value="PDZ"/>
</dbReference>
<dbReference type="InterPro" id="IPR001940">
    <property type="entry name" value="Peptidase_S1C"/>
</dbReference>